<dbReference type="EMBL" id="QLNP01000096">
    <property type="protein sequence ID" value="RAM36276.1"/>
    <property type="molecule type" value="Genomic_DNA"/>
</dbReference>
<gene>
    <name evidence="1" type="ORF">DBZ45_16160</name>
</gene>
<dbReference type="AlphaFoldDB" id="A0A328HCE2"/>
<organism evidence="1 2">
    <name type="scientific">Arthrobacter globiformis</name>
    <dbReference type="NCBI Taxonomy" id="1665"/>
    <lineage>
        <taxon>Bacteria</taxon>
        <taxon>Bacillati</taxon>
        <taxon>Actinomycetota</taxon>
        <taxon>Actinomycetes</taxon>
        <taxon>Micrococcales</taxon>
        <taxon>Micrococcaceae</taxon>
        <taxon>Arthrobacter</taxon>
    </lineage>
</organism>
<sequence>MADIAAVLGRLTAAELEEIHATGPQGHLSRRSVEALDRAAGGPGGGRGYYVPAGSVSGTGSPHVVLRSDVAAWLFGHAAPAAVADHA</sequence>
<name>A0A328HCE2_ARTGO</name>
<comment type="caution">
    <text evidence="1">The sequence shown here is derived from an EMBL/GenBank/DDBJ whole genome shotgun (WGS) entry which is preliminary data.</text>
</comment>
<dbReference type="Proteomes" id="UP000249166">
    <property type="component" value="Unassembled WGS sequence"/>
</dbReference>
<accession>A0A328HCE2</accession>
<reference evidence="1 2" key="1">
    <citation type="submission" date="2018-04" db="EMBL/GenBank/DDBJ databases">
        <title>Bacteria isolated from cave deposits of Manipur.</title>
        <authorList>
            <person name="Sahoo D."/>
            <person name="Sarangthem I."/>
            <person name="Nandeibam J."/>
        </authorList>
    </citation>
    <scope>NUCLEOTIDE SEQUENCE [LARGE SCALE GENOMIC DNA]</scope>
    <source>
        <strain evidence="2">mrc11</strain>
    </source>
</reference>
<proteinExistence type="predicted"/>
<evidence type="ECO:0000313" key="2">
    <source>
        <dbReference type="Proteomes" id="UP000249166"/>
    </source>
</evidence>
<evidence type="ECO:0000313" key="1">
    <source>
        <dbReference type="EMBL" id="RAM36276.1"/>
    </source>
</evidence>
<protein>
    <submittedName>
        <fullName evidence="1">Uncharacterized protein</fullName>
    </submittedName>
</protein>
<dbReference type="RefSeq" id="WP_111904896.1">
    <property type="nucleotide sequence ID" value="NZ_QLNP01000096.1"/>
</dbReference>
<dbReference type="OrthoDB" id="4951261at2"/>